<reference evidence="3 4" key="1">
    <citation type="submission" date="2019-05" db="EMBL/GenBank/DDBJ databases">
        <authorList>
            <person name="Hariharan J."/>
            <person name="Choudoir M.J."/>
            <person name="Diebold P."/>
            <person name="Panke-Buisse K."/>
            <person name="Buckley D.H."/>
        </authorList>
    </citation>
    <scope>NUCLEOTIDE SEQUENCE [LARGE SCALE GENOMIC DNA]</scope>
    <source>
        <strain evidence="3 4">SUN51</strain>
    </source>
</reference>
<feature type="coiled-coil region" evidence="1">
    <location>
        <begin position="650"/>
        <end position="680"/>
    </location>
</feature>
<keyword evidence="1" id="KW-0175">Coiled coil</keyword>
<dbReference type="GO" id="GO:0003676">
    <property type="term" value="F:nucleic acid binding"/>
    <property type="evidence" value="ECO:0007669"/>
    <property type="project" value="InterPro"/>
</dbReference>
<dbReference type="Proteomes" id="UP000324965">
    <property type="component" value="Unassembled WGS sequence"/>
</dbReference>
<evidence type="ECO:0000313" key="3">
    <source>
        <dbReference type="EMBL" id="KAA0935787.1"/>
    </source>
</evidence>
<dbReference type="AlphaFoldDB" id="A0A5B0B1T0"/>
<organism evidence="3 4">
    <name type="scientific">Streptomyces apricus</name>
    <dbReference type="NCBI Taxonomy" id="1828112"/>
    <lineage>
        <taxon>Bacteria</taxon>
        <taxon>Bacillati</taxon>
        <taxon>Actinomycetota</taxon>
        <taxon>Actinomycetes</taxon>
        <taxon>Kitasatosporales</taxon>
        <taxon>Streptomycetaceae</taxon>
        <taxon>Streptomyces</taxon>
    </lineage>
</organism>
<protein>
    <submittedName>
        <fullName evidence="3">Uncharacterized protein</fullName>
    </submittedName>
</protein>
<dbReference type="GO" id="GO:0032259">
    <property type="term" value="P:methylation"/>
    <property type="evidence" value="ECO:0007669"/>
    <property type="project" value="InterPro"/>
</dbReference>
<dbReference type="InterPro" id="IPR002052">
    <property type="entry name" value="DNA_methylase_N6_adenine_CS"/>
</dbReference>
<dbReference type="EMBL" id="VDFC01000040">
    <property type="protein sequence ID" value="KAA0935787.1"/>
    <property type="molecule type" value="Genomic_DNA"/>
</dbReference>
<keyword evidence="4" id="KW-1185">Reference proteome</keyword>
<name>A0A5B0B1T0_9ACTN</name>
<dbReference type="OrthoDB" id="9784823at2"/>
<dbReference type="RefSeq" id="WP_149512168.1">
    <property type="nucleotide sequence ID" value="NZ_VDFC01000040.1"/>
</dbReference>
<dbReference type="InterPro" id="IPR029063">
    <property type="entry name" value="SAM-dependent_MTases_sf"/>
</dbReference>
<accession>A0A5B0B1T0</accession>
<dbReference type="GO" id="GO:0008168">
    <property type="term" value="F:methyltransferase activity"/>
    <property type="evidence" value="ECO:0007669"/>
    <property type="project" value="InterPro"/>
</dbReference>
<feature type="region of interest" description="Disordered" evidence="2">
    <location>
        <begin position="392"/>
        <end position="437"/>
    </location>
</feature>
<gene>
    <name evidence="3" type="ORF">FGF04_17420</name>
</gene>
<evidence type="ECO:0000256" key="1">
    <source>
        <dbReference type="SAM" id="Coils"/>
    </source>
</evidence>
<evidence type="ECO:0000313" key="4">
    <source>
        <dbReference type="Proteomes" id="UP000324965"/>
    </source>
</evidence>
<comment type="caution">
    <text evidence="3">The sequence shown here is derived from an EMBL/GenBank/DDBJ whole genome shotgun (WGS) entry which is preliminary data.</text>
</comment>
<evidence type="ECO:0000256" key="2">
    <source>
        <dbReference type="SAM" id="MobiDB-lite"/>
    </source>
</evidence>
<dbReference type="SUPFAM" id="SSF53335">
    <property type="entry name" value="S-adenosyl-L-methionine-dependent methyltransferases"/>
    <property type="match status" value="1"/>
</dbReference>
<proteinExistence type="predicted"/>
<sequence length="695" mass="75520">MGSESKPLFDAAEIADWLDLRAVPDAERDENGRLPTYGDRFRRALRLRGLVTLKHRLGSAEAVISQALAVMAMSAEGKNWITEYLPEGLLAEYETADPDVVRAAHELMNEIGAPGWAADALLGLDDEGLEIARRLESDLVMDVTPRAIVALVAALIGPNEGGPDQRSTISLCAGLGELLLGMGGGPYEGLRGHGELVAVEPDPLLRKLLRYRLMSYEAGSIDVCASPSDLDIPYAWGQVPGAPDTFSHADIVLADPPYVSGEHERDAEGPLWWAEEAVRRLRPGGRAYVVVPTWTLTRTSGTGLASVRTPTVSARQALLERGCVEAIIQLPRRIHPFRTGAEYGLLVLRPPSPDPGPVRLVDADRIAQRKGGTGDEEWIDEVVRMTRVGLASDRDSDAASDADDGQPTDSVPDPQDARDVPVLASGAGSEQLLDNRSVLPSHRLTASEKQVDHFEETLTARRVTAAAMPQLRDWLGDMGIAKREAPIRHRKLDQYLRAGQLTLLNGHRVKDTDIGDAGLPVIGREEMLGELPVGVRCISPEDLSAYPSAKITEQGDVVLLAEHGVRCQVDAAGGCVLLAPVQGLRIAAYRGHVRALAEDEPVRPDALWMRPYSLARLLQAPRNQHRGSGSLVRRVSVRDMDLPQLPADEVAELEKILAEAERLRAEVRRQLDALDRLAERVSAGVADGDLALRRR</sequence>
<dbReference type="PROSITE" id="PS00092">
    <property type="entry name" value="N6_MTASE"/>
    <property type="match status" value="1"/>
</dbReference>
<dbReference type="Gene3D" id="3.40.50.150">
    <property type="entry name" value="Vaccinia Virus protein VP39"/>
    <property type="match status" value="1"/>
</dbReference>